<proteinExistence type="predicted"/>
<evidence type="ECO:0000313" key="1">
    <source>
        <dbReference type="EMBL" id="CAG9840725.1"/>
    </source>
</evidence>
<reference evidence="1" key="1">
    <citation type="submission" date="2022-01" db="EMBL/GenBank/DDBJ databases">
        <authorList>
            <person name="King R."/>
        </authorList>
    </citation>
    <scope>NUCLEOTIDE SEQUENCE</scope>
</reference>
<protein>
    <submittedName>
        <fullName evidence="1">Uncharacterized protein</fullName>
    </submittedName>
</protein>
<dbReference type="Proteomes" id="UP001153709">
    <property type="component" value="Chromosome 9"/>
</dbReference>
<evidence type="ECO:0000313" key="2">
    <source>
        <dbReference type="Proteomes" id="UP001153709"/>
    </source>
</evidence>
<sequence length="222" mass="25624">MISSHRKISDFSLKRCQHYTEHNLPFFLVMDHLPKVIAKICPDSKIAQGLACARRKTTGIVRNVLGTESFKNLCDGLRRKCSLIVDESTDKSTKKHLCLVIRYFKNNILQDNFFGLIELSSADATTLYNWRENVYENFDELDEDDPWAYFKEWQAARGPRKSYAKYDPDTESNNSIPILKELETVNRADVILKTYYINLDDQEMPPSSEKLASSAVSTYFCL</sequence>
<accession>A0A9N9XIF0</accession>
<dbReference type="PANTHER" id="PTHR37162">
    <property type="entry name" value="HAT FAMILY DIMERISATION DOMAINCONTAINING PROTEIN-RELATED"/>
    <property type="match status" value="1"/>
</dbReference>
<dbReference type="PANTHER" id="PTHR37162:SF1">
    <property type="entry name" value="BED-TYPE DOMAIN-CONTAINING PROTEIN"/>
    <property type="match status" value="1"/>
</dbReference>
<dbReference type="OrthoDB" id="6783358at2759"/>
<name>A0A9N9XIF0_DIABA</name>
<dbReference type="EMBL" id="OU898284">
    <property type="protein sequence ID" value="CAG9840725.1"/>
    <property type="molecule type" value="Genomic_DNA"/>
</dbReference>
<gene>
    <name evidence="1" type="ORF">DIABBA_LOCUS13349</name>
</gene>
<keyword evidence="2" id="KW-1185">Reference proteome</keyword>
<organism evidence="1 2">
    <name type="scientific">Diabrotica balteata</name>
    <name type="common">Banded cucumber beetle</name>
    <dbReference type="NCBI Taxonomy" id="107213"/>
    <lineage>
        <taxon>Eukaryota</taxon>
        <taxon>Metazoa</taxon>
        <taxon>Ecdysozoa</taxon>
        <taxon>Arthropoda</taxon>
        <taxon>Hexapoda</taxon>
        <taxon>Insecta</taxon>
        <taxon>Pterygota</taxon>
        <taxon>Neoptera</taxon>
        <taxon>Endopterygota</taxon>
        <taxon>Coleoptera</taxon>
        <taxon>Polyphaga</taxon>
        <taxon>Cucujiformia</taxon>
        <taxon>Chrysomeloidea</taxon>
        <taxon>Chrysomelidae</taxon>
        <taxon>Galerucinae</taxon>
        <taxon>Diabroticina</taxon>
        <taxon>Diabroticites</taxon>
        <taxon>Diabrotica</taxon>
    </lineage>
</organism>
<dbReference type="AlphaFoldDB" id="A0A9N9XIF0"/>